<name>A0ABN6VJK7_9HYPH</name>
<evidence type="ECO:0008006" key="5">
    <source>
        <dbReference type="Google" id="ProtNLM"/>
    </source>
</evidence>
<feature type="region of interest" description="Disordered" evidence="1">
    <location>
        <begin position="58"/>
        <end position="123"/>
    </location>
</feature>
<accession>A0ABN6VJK7</accession>
<evidence type="ECO:0000313" key="3">
    <source>
        <dbReference type="EMBL" id="BDV35829.1"/>
    </source>
</evidence>
<keyword evidence="2" id="KW-0732">Signal</keyword>
<dbReference type="Proteomes" id="UP001317629">
    <property type="component" value="Chromosome"/>
</dbReference>
<reference evidence="3 4" key="1">
    <citation type="journal article" date="2023" name="Int. J. Syst. Evol. Microbiol.">
        <title>Methylocystis iwaonis sp. nov., a type II methane-oxidizing bacterium from surface soil of a rice paddy field in Japan, and emended description of the genus Methylocystis (ex Whittenbury et al. 1970) Bowman et al. 1993.</title>
        <authorList>
            <person name="Kaise H."/>
            <person name="Sawadogo J.B."/>
            <person name="Alam M.S."/>
            <person name="Ueno C."/>
            <person name="Dianou D."/>
            <person name="Shinjo R."/>
            <person name="Asakawa S."/>
        </authorList>
    </citation>
    <scope>NUCLEOTIDE SEQUENCE [LARGE SCALE GENOMIC DNA]</scope>
    <source>
        <strain evidence="3 4">SS37A-Re</strain>
    </source>
</reference>
<evidence type="ECO:0000256" key="1">
    <source>
        <dbReference type="SAM" id="MobiDB-lite"/>
    </source>
</evidence>
<feature type="chain" id="PRO_5046415563" description="DUF4148 domain-containing protein" evidence="2">
    <location>
        <begin position="39"/>
        <end position="123"/>
    </location>
</feature>
<organism evidence="3 4">
    <name type="scientific">Methylocystis iwaonis</name>
    <dbReference type="NCBI Taxonomy" id="2885079"/>
    <lineage>
        <taxon>Bacteria</taxon>
        <taxon>Pseudomonadati</taxon>
        <taxon>Pseudomonadota</taxon>
        <taxon>Alphaproteobacteria</taxon>
        <taxon>Hyphomicrobiales</taxon>
        <taxon>Methylocystaceae</taxon>
        <taxon>Methylocystis</taxon>
    </lineage>
</organism>
<sequence length="123" mass="12781">MDLSLLADAAIFGSDMRMSLPRFLAIAAALAVASPAAAQDGAIATGGQAVGALFESLGLRKPPPPAPDFVRQSRPEKMDYAPLTPTPEKDGKQRAAQMQAAGSALDRAAAEARRRAARVKVPN</sequence>
<feature type="signal peptide" evidence="2">
    <location>
        <begin position="1"/>
        <end position="38"/>
    </location>
</feature>
<evidence type="ECO:0000256" key="2">
    <source>
        <dbReference type="SAM" id="SignalP"/>
    </source>
</evidence>
<keyword evidence="4" id="KW-1185">Reference proteome</keyword>
<proteinExistence type="predicted"/>
<dbReference type="EMBL" id="AP027142">
    <property type="protein sequence ID" value="BDV35829.1"/>
    <property type="molecule type" value="Genomic_DNA"/>
</dbReference>
<protein>
    <recommendedName>
        <fullName evidence="5">DUF4148 domain-containing protein</fullName>
    </recommendedName>
</protein>
<gene>
    <name evidence="3" type="ORF">SS37A_33580</name>
</gene>
<evidence type="ECO:0000313" key="4">
    <source>
        <dbReference type="Proteomes" id="UP001317629"/>
    </source>
</evidence>